<keyword evidence="9 16" id="KW-0663">Pyridoxal phosphate</keyword>
<organism evidence="19 20">
    <name type="scientific">Atopococcus tabaci</name>
    <dbReference type="NCBI Taxonomy" id="269774"/>
    <lineage>
        <taxon>Bacteria</taxon>
        <taxon>Bacillati</taxon>
        <taxon>Bacillota</taxon>
        <taxon>Bacilli</taxon>
        <taxon>Lactobacillales</taxon>
        <taxon>Carnobacteriaceae</taxon>
        <taxon>Atopococcus</taxon>
    </lineage>
</organism>
<keyword evidence="6 17" id="KW-0032">Aminotransferase</keyword>
<evidence type="ECO:0000256" key="1">
    <source>
        <dbReference type="ARBA" id="ARBA00001933"/>
    </source>
</evidence>
<evidence type="ECO:0000256" key="18">
    <source>
        <dbReference type="RuleBase" id="RU004519"/>
    </source>
</evidence>
<evidence type="ECO:0000256" key="10">
    <source>
        <dbReference type="ARBA" id="ARBA00023304"/>
    </source>
</evidence>
<dbReference type="InterPro" id="IPR033939">
    <property type="entry name" value="BCAT_family"/>
</dbReference>
<comment type="similarity">
    <text evidence="5 15">Belongs to the class-IV pyridoxal-phosphate-dependent aminotransferase family.</text>
</comment>
<dbReference type="InterPro" id="IPR018300">
    <property type="entry name" value="Aminotrans_IV_CS"/>
</dbReference>
<dbReference type="Pfam" id="PF01063">
    <property type="entry name" value="Aminotran_4"/>
    <property type="match status" value="1"/>
</dbReference>
<evidence type="ECO:0000256" key="15">
    <source>
        <dbReference type="RuleBase" id="RU004106"/>
    </source>
</evidence>
<evidence type="ECO:0000313" key="19">
    <source>
        <dbReference type="EMBL" id="MDO5457393.1"/>
    </source>
</evidence>
<gene>
    <name evidence="19" type="ORF">Q4F26_03525</name>
</gene>
<dbReference type="SUPFAM" id="SSF56752">
    <property type="entry name" value="D-aminoacid aminotransferase-like PLP-dependent enzymes"/>
    <property type="match status" value="1"/>
</dbReference>
<keyword evidence="8 17" id="KW-0808">Transferase</keyword>
<name>A0AA43UCF6_9LACT</name>
<comment type="pathway">
    <text evidence="3 18">Amino-acid biosynthesis; L-valine biosynthesis; L-valine from pyruvate: step 4/4.</text>
</comment>
<evidence type="ECO:0000256" key="4">
    <source>
        <dbReference type="ARBA" id="ARBA00005072"/>
    </source>
</evidence>
<dbReference type="NCBIfam" id="TIGR01123">
    <property type="entry name" value="ilvE_II"/>
    <property type="match status" value="1"/>
</dbReference>
<comment type="caution">
    <text evidence="19">The sequence shown here is derived from an EMBL/GenBank/DDBJ whole genome shotgun (WGS) entry which is preliminary data.</text>
</comment>
<evidence type="ECO:0000256" key="8">
    <source>
        <dbReference type="ARBA" id="ARBA00022679"/>
    </source>
</evidence>
<evidence type="ECO:0000256" key="9">
    <source>
        <dbReference type="ARBA" id="ARBA00022898"/>
    </source>
</evidence>
<dbReference type="PANTHER" id="PTHR42825:SF2">
    <property type="entry name" value="BRANCHED-CHAIN-AMINO-ACID AMINOTRANSFERASE 3, CHLOROPLASTIC-RELATED"/>
    <property type="match status" value="1"/>
</dbReference>
<evidence type="ECO:0000256" key="2">
    <source>
        <dbReference type="ARBA" id="ARBA00004824"/>
    </source>
</evidence>
<evidence type="ECO:0000256" key="5">
    <source>
        <dbReference type="ARBA" id="ARBA00009320"/>
    </source>
</evidence>
<evidence type="ECO:0000256" key="17">
    <source>
        <dbReference type="RuleBase" id="RU004517"/>
    </source>
</evidence>
<comment type="pathway">
    <text evidence="4 18">Amino-acid biosynthesis; L-leucine biosynthesis; L-leucine from 3-methyl-2-oxobutanoate: step 4/4.</text>
</comment>
<keyword evidence="7 17" id="KW-0028">Amino-acid biosynthesis</keyword>
<dbReference type="InterPro" id="IPR036038">
    <property type="entry name" value="Aminotransferase-like"/>
</dbReference>
<dbReference type="InterPro" id="IPR005786">
    <property type="entry name" value="B_amino_transII"/>
</dbReference>
<protein>
    <recommendedName>
        <fullName evidence="17">Branched-chain-amino-acid aminotransferase</fullName>
        <ecNumber evidence="17">2.6.1.42</ecNumber>
    </recommendedName>
</protein>
<dbReference type="InterPro" id="IPR001544">
    <property type="entry name" value="Aminotrans_IV"/>
</dbReference>
<dbReference type="AlphaFoldDB" id="A0AA43UCF6"/>
<evidence type="ECO:0000256" key="7">
    <source>
        <dbReference type="ARBA" id="ARBA00022605"/>
    </source>
</evidence>
<evidence type="ECO:0000256" key="16">
    <source>
        <dbReference type="RuleBase" id="RU004516"/>
    </source>
</evidence>
<dbReference type="Gene3D" id="3.20.10.10">
    <property type="entry name" value="D-amino Acid Aminotransferase, subunit A, domain 2"/>
    <property type="match status" value="1"/>
</dbReference>
<dbReference type="GO" id="GO:0009082">
    <property type="term" value="P:branched-chain amino acid biosynthetic process"/>
    <property type="evidence" value="ECO:0007669"/>
    <property type="project" value="UniProtKB-KW"/>
</dbReference>
<dbReference type="GO" id="GO:0004084">
    <property type="term" value="F:branched-chain-amino-acid transaminase activity"/>
    <property type="evidence" value="ECO:0007669"/>
    <property type="project" value="UniProtKB-EC"/>
</dbReference>
<dbReference type="InterPro" id="IPR043131">
    <property type="entry name" value="BCAT-like_N"/>
</dbReference>
<dbReference type="Gene3D" id="3.30.470.10">
    <property type="match status" value="1"/>
</dbReference>
<comment type="pathway">
    <text evidence="2 18">Amino-acid biosynthesis; L-isoleucine biosynthesis; L-isoleucine from 2-oxobutanoate: step 4/4.</text>
</comment>
<evidence type="ECO:0000256" key="12">
    <source>
        <dbReference type="ARBA" id="ARBA00048798"/>
    </source>
</evidence>
<evidence type="ECO:0000256" key="3">
    <source>
        <dbReference type="ARBA" id="ARBA00004931"/>
    </source>
</evidence>
<evidence type="ECO:0000256" key="14">
    <source>
        <dbReference type="PIRSR" id="PIRSR006468-1"/>
    </source>
</evidence>
<dbReference type="FunFam" id="3.30.470.10:FF:000004">
    <property type="entry name" value="Branched-chain-amino-acid aminotransferase"/>
    <property type="match status" value="1"/>
</dbReference>
<reference evidence="19" key="1">
    <citation type="submission" date="2023-07" db="EMBL/GenBank/DDBJ databases">
        <title>Between Cages and Wild: Unraveling the Impact of Captivity on Animal Microbiomes and Antimicrobial Resistance.</title>
        <authorList>
            <person name="Schmartz G.P."/>
            <person name="Rehner J."/>
            <person name="Schuff M.J."/>
            <person name="Becker S.L."/>
            <person name="Kravczyk M."/>
            <person name="Gurevich A."/>
            <person name="Francke R."/>
            <person name="Mueller R."/>
            <person name="Keller V."/>
            <person name="Keller A."/>
        </authorList>
    </citation>
    <scope>NUCLEOTIDE SEQUENCE</scope>
    <source>
        <strain evidence="19">S39M_St_73</strain>
    </source>
</reference>
<dbReference type="InterPro" id="IPR043132">
    <property type="entry name" value="BCAT-like_C"/>
</dbReference>
<evidence type="ECO:0000256" key="11">
    <source>
        <dbReference type="ARBA" id="ARBA00048212"/>
    </source>
</evidence>
<evidence type="ECO:0000256" key="6">
    <source>
        <dbReference type="ARBA" id="ARBA00022576"/>
    </source>
</evidence>
<evidence type="ECO:0000256" key="13">
    <source>
        <dbReference type="ARBA" id="ARBA00049229"/>
    </source>
</evidence>
<evidence type="ECO:0000313" key="20">
    <source>
        <dbReference type="Proteomes" id="UP001171751"/>
    </source>
</evidence>
<dbReference type="CDD" id="cd01557">
    <property type="entry name" value="BCAT_beta_family"/>
    <property type="match status" value="1"/>
</dbReference>
<dbReference type="GO" id="GO:0008652">
    <property type="term" value="P:amino acid biosynthetic process"/>
    <property type="evidence" value="ECO:0007669"/>
    <property type="project" value="UniProtKB-KW"/>
</dbReference>
<comment type="catalytic activity">
    <reaction evidence="12 17">
        <text>L-isoleucine + 2-oxoglutarate = (S)-3-methyl-2-oxopentanoate + L-glutamate</text>
        <dbReference type="Rhea" id="RHEA:24801"/>
        <dbReference type="ChEBI" id="CHEBI:16810"/>
        <dbReference type="ChEBI" id="CHEBI:29985"/>
        <dbReference type="ChEBI" id="CHEBI:35146"/>
        <dbReference type="ChEBI" id="CHEBI:58045"/>
        <dbReference type="EC" id="2.6.1.42"/>
    </reaction>
</comment>
<dbReference type="PIRSF" id="PIRSF006468">
    <property type="entry name" value="BCAT1"/>
    <property type="match status" value="1"/>
</dbReference>
<dbReference type="Proteomes" id="UP001171751">
    <property type="component" value="Unassembled WGS sequence"/>
</dbReference>
<sequence length="345" mass="37930">MSEQNTGPENLNWDDLGFSYRKTDYRYISHFKNGSWDEGQLVEDNTLELNEAATALHYGQAAFEGLKAFRTKGGDINIFRPNENAKRLRQSAERLLMAPFPEERFIQAVKEVVKANEDWIPPYGHGASLYIRPLLIGSGDKIGVGPADEYIFTVFVMPVGSYFGGSLKPAHFVISDFDRAAPKGTGAAKAAGNYGSSLMPASKAKEAGYSDAIYLDPSQHEKIEEIGSSNFFAVTKDNTFVTPDSPSILPGITRQSLMQLAEEELGLKVEHREVYVNEFDSFTEAGSCGTAAVITPIASITHNDKKHDFYSDTEAGPVTQKLYDLLIGIQLGEIEAPAEDWIVKA</sequence>
<accession>A0AA43UCF6</accession>
<proteinExistence type="inferred from homology"/>
<dbReference type="PANTHER" id="PTHR42825">
    <property type="entry name" value="AMINO ACID AMINOTRANSFERASE"/>
    <property type="match status" value="1"/>
</dbReference>
<comment type="catalytic activity">
    <reaction evidence="13 17">
        <text>L-leucine + 2-oxoglutarate = 4-methyl-2-oxopentanoate + L-glutamate</text>
        <dbReference type="Rhea" id="RHEA:18321"/>
        <dbReference type="ChEBI" id="CHEBI:16810"/>
        <dbReference type="ChEBI" id="CHEBI:17865"/>
        <dbReference type="ChEBI" id="CHEBI:29985"/>
        <dbReference type="ChEBI" id="CHEBI:57427"/>
        <dbReference type="EC" id="2.6.1.42"/>
    </reaction>
</comment>
<keyword evidence="20" id="KW-1185">Reference proteome</keyword>
<dbReference type="EC" id="2.6.1.42" evidence="17"/>
<comment type="catalytic activity">
    <reaction evidence="11 17">
        <text>L-valine + 2-oxoglutarate = 3-methyl-2-oxobutanoate + L-glutamate</text>
        <dbReference type="Rhea" id="RHEA:24813"/>
        <dbReference type="ChEBI" id="CHEBI:11851"/>
        <dbReference type="ChEBI" id="CHEBI:16810"/>
        <dbReference type="ChEBI" id="CHEBI:29985"/>
        <dbReference type="ChEBI" id="CHEBI:57762"/>
        <dbReference type="EC" id="2.6.1.42"/>
    </reaction>
</comment>
<comment type="cofactor">
    <cofactor evidence="1 16">
        <name>pyridoxal 5'-phosphate</name>
        <dbReference type="ChEBI" id="CHEBI:597326"/>
    </cofactor>
</comment>
<dbReference type="FunFam" id="3.20.10.10:FF:000006">
    <property type="entry name" value="Branched-chain amino acid aminotransferase"/>
    <property type="match status" value="1"/>
</dbReference>
<dbReference type="PROSITE" id="PS00770">
    <property type="entry name" value="AA_TRANSFER_CLASS_4"/>
    <property type="match status" value="1"/>
</dbReference>
<dbReference type="EMBL" id="JAUNQW010000010">
    <property type="protein sequence ID" value="MDO5457393.1"/>
    <property type="molecule type" value="Genomic_DNA"/>
</dbReference>
<keyword evidence="10 17" id="KW-0100">Branched-chain amino acid biosynthesis</keyword>
<feature type="modified residue" description="N6-(pyridoxal phosphate)lysine" evidence="14">
    <location>
        <position position="189"/>
    </location>
</feature>
<dbReference type="NCBIfam" id="NF009897">
    <property type="entry name" value="PRK13357.1"/>
    <property type="match status" value="1"/>
</dbReference>